<feature type="transmembrane region" description="Helical" evidence="10">
    <location>
        <begin position="291"/>
        <end position="314"/>
    </location>
</feature>
<keyword evidence="7 10" id="KW-0256">Endoplasmic reticulum</keyword>
<dbReference type="EnsemblMetazoa" id="HelroT68493">
    <property type="protein sequence ID" value="HelroP68493"/>
    <property type="gene ID" value="HelroG68493"/>
</dbReference>
<dbReference type="STRING" id="6412.T1FZF7"/>
<feature type="transmembrane region" description="Helical" evidence="10">
    <location>
        <begin position="199"/>
        <end position="222"/>
    </location>
</feature>
<dbReference type="InterPro" id="IPR005599">
    <property type="entry name" value="GPI_mannosylTrfase"/>
</dbReference>
<accession>T1FZF7</accession>
<dbReference type="RefSeq" id="XP_009025240.1">
    <property type="nucleotide sequence ID" value="XM_009026992.1"/>
</dbReference>
<dbReference type="eggNOG" id="KOG2515">
    <property type="taxonomic scope" value="Eukaryota"/>
</dbReference>
<protein>
    <recommendedName>
        <fullName evidence="10">Mannosyltransferase</fullName>
        <ecNumber evidence="10">2.4.1.-</ecNumber>
    </recommendedName>
</protein>
<reference evidence="12 14" key="2">
    <citation type="journal article" date="2013" name="Nature">
        <title>Insights into bilaterian evolution from three spiralian genomes.</title>
        <authorList>
            <person name="Simakov O."/>
            <person name="Marletaz F."/>
            <person name="Cho S.J."/>
            <person name="Edsinger-Gonzales E."/>
            <person name="Havlak P."/>
            <person name="Hellsten U."/>
            <person name="Kuo D.H."/>
            <person name="Larsson T."/>
            <person name="Lv J."/>
            <person name="Arendt D."/>
            <person name="Savage R."/>
            <person name="Osoegawa K."/>
            <person name="de Jong P."/>
            <person name="Grimwood J."/>
            <person name="Chapman J.A."/>
            <person name="Shapiro H."/>
            <person name="Aerts A."/>
            <person name="Otillar R.P."/>
            <person name="Terry A.Y."/>
            <person name="Boore J.L."/>
            <person name="Grigoriev I.V."/>
            <person name="Lindberg D.R."/>
            <person name="Seaver E.C."/>
            <person name="Weisblat D.A."/>
            <person name="Putnam N.H."/>
            <person name="Rokhsar D.S."/>
        </authorList>
    </citation>
    <scope>NUCLEOTIDE SEQUENCE</scope>
</reference>
<feature type="signal peptide" evidence="11">
    <location>
        <begin position="1"/>
        <end position="20"/>
    </location>
</feature>
<evidence type="ECO:0000256" key="9">
    <source>
        <dbReference type="ARBA" id="ARBA00023136"/>
    </source>
</evidence>
<evidence type="ECO:0000256" key="7">
    <source>
        <dbReference type="ARBA" id="ARBA00022824"/>
    </source>
</evidence>
<evidence type="ECO:0000256" key="5">
    <source>
        <dbReference type="ARBA" id="ARBA00022679"/>
    </source>
</evidence>
<gene>
    <name evidence="13" type="primary">20214205</name>
    <name evidence="12" type="ORF">HELRODRAFT_68493</name>
</gene>
<dbReference type="HOGENOM" id="CLU_018152_1_1_1"/>
<evidence type="ECO:0000256" key="10">
    <source>
        <dbReference type="RuleBase" id="RU363075"/>
    </source>
</evidence>
<evidence type="ECO:0000313" key="12">
    <source>
        <dbReference type="EMBL" id="ESN96300.1"/>
    </source>
</evidence>
<keyword evidence="11" id="KW-0732">Signal</keyword>
<evidence type="ECO:0000256" key="3">
    <source>
        <dbReference type="ARBA" id="ARBA00007063"/>
    </source>
</evidence>
<dbReference type="EC" id="2.4.1.-" evidence="10"/>
<keyword evidence="5" id="KW-0808">Transferase</keyword>
<comment type="pathway">
    <text evidence="2">Protein modification; protein glycosylation.</text>
</comment>
<feature type="transmembrane region" description="Helical" evidence="10">
    <location>
        <begin position="116"/>
        <end position="140"/>
    </location>
</feature>
<reference evidence="14" key="1">
    <citation type="submission" date="2012-12" db="EMBL/GenBank/DDBJ databases">
        <authorList>
            <person name="Hellsten U."/>
            <person name="Grimwood J."/>
            <person name="Chapman J.A."/>
            <person name="Shapiro H."/>
            <person name="Aerts A."/>
            <person name="Otillar R.P."/>
            <person name="Terry A.Y."/>
            <person name="Boore J.L."/>
            <person name="Simakov O."/>
            <person name="Marletaz F."/>
            <person name="Cho S.-J."/>
            <person name="Edsinger-Gonzales E."/>
            <person name="Havlak P."/>
            <person name="Kuo D.-H."/>
            <person name="Larsson T."/>
            <person name="Lv J."/>
            <person name="Arendt D."/>
            <person name="Savage R."/>
            <person name="Osoegawa K."/>
            <person name="de Jong P."/>
            <person name="Lindberg D.R."/>
            <person name="Seaver E.C."/>
            <person name="Weisblat D.A."/>
            <person name="Putnam N.H."/>
            <person name="Grigoriev I.V."/>
            <person name="Rokhsar D.S."/>
        </authorList>
    </citation>
    <scope>NUCLEOTIDE SEQUENCE</scope>
</reference>
<keyword evidence="4 10" id="KW-0328">Glycosyltransferase</keyword>
<dbReference type="OrthoDB" id="497541at2759"/>
<name>T1FZF7_HELRO</name>
<evidence type="ECO:0000256" key="6">
    <source>
        <dbReference type="ARBA" id="ARBA00022692"/>
    </source>
</evidence>
<dbReference type="PANTHER" id="PTHR22760">
    <property type="entry name" value="GLYCOSYLTRANSFERASE"/>
    <property type="match status" value="1"/>
</dbReference>
<evidence type="ECO:0000256" key="8">
    <source>
        <dbReference type="ARBA" id="ARBA00022989"/>
    </source>
</evidence>
<dbReference type="GO" id="GO:0000026">
    <property type="term" value="F:alpha-1,2-mannosyltransferase activity"/>
    <property type="evidence" value="ECO:0000318"/>
    <property type="project" value="GO_Central"/>
</dbReference>
<dbReference type="GO" id="GO:0005789">
    <property type="term" value="C:endoplasmic reticulum membrane"/>
    <property type="evidence" value="ECO:0000318"/>
    <property type="project" value="GO_Central"/>
</dbReference>
<evidence type="ECO:0000256" key="4">
    <source>
        <dbReference type="ARBA" id="ARBA00022676"/>
    </source>
</evidence>
<evidence type="ECO:0000256" key="11">
    <source>
        <dbReference type="SAM" id="SignalP"/>
    </source>
</evidence>
<sequence length="572" mass="67086">WSPSLHTAFKVLLSARLSSAIWSNISDCDETYNYWEPTHFLLHNYGFQTWEYSPAYAIRSYAYLWLYAWPLKLIEHFLKYDKVVQFIVLRCFLAIVCVICETFFYKSIQYKYGNNISRLCLLVMMFSPGMFISSTAFLPSSFTMYTTMLSWSCWWCFHSYALSIFFVAFGSLLGWPFAVALGVPIAFDMVFLQRKVLKFVFWSIVALILCLTPLILIDSYYYGKLVVAPFNIILYNVFSEHGPDLYGVEPWTFYFFNSFLNFNFAFPLALISLPILVGELFYLITLKNYQAFNLLTFFHTSILGMYIWIAVFFTRPHKEERFLFPMYPLICLCAAITIDYIQVSASFNTILSCLLLLFFFRAFKNIFPSQWFAVGFQILLFVVILLIILFFNKGYHAPLKIYSNLNKLLLENKFTWISKHGDKKTSNQNILNICVGKEWYRFPSHFFLPNNSRLKFLKSEFKGQLPNEYSTDANATMIIPTNMNDMNLEEVDRYVQLSACHFLIDVDNNKNTKLEPNYAKATDRWKIIFSESFLDSAKSDALFRAFYIPFISGRRVTYNNYVALMSTMLRRL</sequence>
<proteinExistence type="inferred from homology"/>
<dbReference type="CTD" id="20214205"/>
<feature type="transmembrane region" description="Helical" evidence="10">
    <location>
        <begin position="371"/>
        <end position="391"/>
    </location>
</feature>
<keyword evidence="9 10" id="KW-0472">Membrane</keyword>
<dbReference type="Proteomes" id="UP000015101">
    <property type="component" value="Unassembled WGS sequence"/>
</dbReference>
<reference evidence="13" key="3">
    <citation type="submission" date="2015-06" db="UniProtKB">
        <authorList>
            <consortium name="EnsemblMetazoa"/>
        </authorList>
    </citation>
    <scope>IDENTIFICATION</scope>
</reference>
<dbReference type="PANTHER" id="PTHR22760:SF2">
    <property type="entry name" value="ALPHA-1,2-MANNOSYLTRANSFERASE ALG9"/>
    <property type="match status" value="1"/>
</dbReference>
<evidence type="ECO:0000256" key="2">
    <source>
        <dbReference type="ARBA" id="ARBA00004922"/>
    </source>
</evidence>
<keyword evidence="8 10" id="KW-1133">Transmembrane helix</keyword>
<organism evidence="13 14">
    <name type="scientific">Helobdella robusta</name>
    <name type="common">Californian leech</name>
    <dbReference type="NCBI Taxonomy" id="6412"/>
    <lineage>
        <taxon>Eukaryota</taxon>
        <taxon>Metazoa</taxon>
        <taxon>Spiralia</taxon>
        <taxon>Lophotrochozoa</taxon>
        <taxon>Annelida</taxon>
        <taxon>Clitellata</taxon>
        <taxon>Hirudinea</taxon>
        <taxon>Rhynchobdellida</taxon>
        <taxon>Glossiphoniidae</taxon>
        <taxon>Helobdella</taxon>
    </lineage>
</organism>
<dbReference type="InParanoid" id="T1FZF7"/>
<evidence type="ECO:0000313" key="13">
    <source>
        <dbReference type="EnsemblMetazoa" id="HelroP68493"/>
    </source>
</evidence>
<feature type="chain" id="PRO_5010981106" description="Mannosyltransferase" evidence="11">
    <location>
        <begin position="21"/>
        <end position="572"/>
    </location>
</feature>
<dbReference type="AlphaFoldDB" id="T1FZF7"/>
<dbReference type="Pfam" id="PF03901">
    <property type="entry name" value="Glyco_transf_22"/>
    <property type="match status" value="1"/>
</dbReference>
<dbReference type="EMBL" id="AMQM01001378">
    <property type="status" value="NOT_ANNOTATED_CDS"/>
    <property type="molecule type" value="Genomic_DNA"/>
</dbReference>
<dbReference type="OMA" id="PRDMHAK"/>
<dbReference type="GeneID" id="20214205"/>
<feature type="transmembrane region" description="Helical" evidence="10">
    <location>
        <begin position="83"/>
        <end position="104"/>
    </location>
</feature>
<evidence type="ECO:0000256" key="1">
    <source>
        <dbReference type="ARBA" id="ARBA00004477"/>
    </source>
</evidence>
<dbReference type="FunCoup" id="T1FZF7">
    <property type="interactions" value="2115"/>
</dbReference>
<feature type="transmembrane region" description="Helical" evidence="10">
    <location>
        <begin position="326"/>
        <end position="359"/>
    </location>
</feature>
<dbReference type="EMBL" id="KB097495">
    <property type="protein sequence ID" value="ESN96300.1"/>
    <property type="molecule type" value="Genomic_DNA"/>
</dbReference>
<dbReference type="KEGG" id="hro:HELRODRAFT_68493"/>
<keyword evidence="14" id="KW-1185">Reference proteome</keyword>
<dbReference type="GO" id="GO:0006487">
    <property type="term" value="P:protein N-linked glycosylation"/>
    <property type="evidence" value="ECO:0000318"/>
    <property type="project" value="GO_Central"/>
</dbReference>
<comment type="similarity">
    <text evidence="3 10">Belongs to the glycosyltransferase 22 family.</text>
</comment>
<feature type="transmembrane region" description="Helical" evidence="10">
    <location>
        <begin position="160"/>
        <end position="187"/>
    </location>
</feature>
<comment type="subcellular location">
    <subcellularLocation>
        <location evidence="1 10">Endoplasmic reticulum membrane</location>
        <topology evidence="1 10">Multi-pass membrane protein</topology>
    </subcellularLocation>
</comment>
<dbReference type="UniPathway" id="UPA00378"/>
<feature type="transmembrane region" description="Helical" evidence="10">
    <location>
        <begin position="264"/>
        <end position="284"/>
    </location>
</feature>
<evidence type="ECO:0000313" key="14">
    <source>
        <dbReference type="Proteomes" id="UP000015101"/>
    </source>
</evidence>
<keyword evidence="6 10" id="KW-0812">Transmembrane</keyword>